<dbReference type="InterPro" id="IPR022764">
    <property type="entry name" value="Peptidase_S54_rhomboid_dom"/>
</dbReference>
<feature type="transmembrane region" description="Helical" evidence="7">
    <location>
        <begin position="82"/>
        <end position="101"/>
    </location>
</feature>
<evidence type="ECO:0000256" key="4">
    <source>
        <dbReference type="ARBA" id="ARBA00022801"/>
    </source>
</evidence>
<evidence type="ECO:0000256" key="7">
    <source>
        <dbReference type="SAM" id="Phobius"/>
    </source>
</evidence>
<reference evidence="9 10" key="1">
    <citation type="submission" date="2020-02" db="EMBL/GenBank/DDBJ databases">
        <title>Complete genome sequence of the novel Campylobacter species Candidatus Campylobacter infans.</title>
        <authorList>
            <person name="Duim B."/>
            <person name="Zomer A."/>
            <person name="van der Graaf L."/>
            <person name="Wagenaar J."/>
        </authorList>
    </citation>
    <scope>NUCLEOTIDE SEQUENCE [LARGE SCALE GENOMIC DNA]</scope>
    <source>
        <strain evidence="9 10">19S00001</strain>
    </source>
</reference>
<dbReference type="RefSeq" id="WP_179975512.1">
    <property type="nucleotide sequence ID" value="NZ_CP049075.1"/>
</dbReference>
<dbReference type="GO" id="GO:0004252">
    <property type="term" value="F:serine-type endopeptidase activity"/>
    <property type="evidence" value="ECO:0007669"/>
    <property type="project" value="InterPro"/>
</dbReference>
<evidence type="ECO:0000313" key="10">
    <source>
        <dbReference type="Proteomes" id="UP000509414"/>
    </source>
</evidence>
<evidence type="ECO:0000256" key="3">
    <source>
        <dbReference type="ARBA" id="ARBA00022692"/>
    </source>
</evidence>
<dbReference type="Pfam" id="PF01694">
    <property type="entry name" value="Rhomboid"/>
    <property type="match status" value="1"/>
</dbReference>
<keyword evidence="3 7" id="KW-0812">Transmembrane</keyword>
<dbReference type="InterPro" id="IPR035952">
    <property type="entry name" value="Rhomboid-like_sf"/>
</dbReference>
<evidence type="ECO:0000313" key="9">
    <source>
        <dbReference type="EMBL" id="QLI04877.1"/>
    </source>
</evidence>
<feature type="domain" description="Peptidase S54 rhomboid" evidence="8">
    <location>
        <begin position="40"/>
        <end position="169"/>
    </location>
</feature>
<keyword evidence="6 7" id="KW-0472">Membrane</keyword>
<dbReference type="AlphaFoldDB" id="A0A7H9CFC6"/>
<keyword evidence="4" id="KW-0378">Hydrolase</keyword>
<comment type="subcellular location">
    <subcellularLocation>
        <location evidence="1">Membrane</location>
        <topology evidence="1">Multi-pass membrane protein</topology>
    </subcellularLocation>
</comment>
<evidence type="ECO:0000256" key="6">
    <source>
        <dbReference type="ARBA" id="ARBA00023136"/>
    </source>
</evidence>
<feature type="transmembrane region" description="Helical" evidence="7">
    <location>
        <begin position="49"/>
        <end position="70"/>
    </location>
</feature>
<dbReference type="Gene3D" id="1.20.1540.10">
    <property type="entry name" value="Rhomboid-like"/>
    <property type="match status" value="1"/>
</dbReference>
<accession>A0A7H9CFC6</accession>
<dbReference type="Proteomes" id="UP000509414">
    <property type="component" value="Chromosome"/>
</dbReference>
<feature type="transmembrane region" description="Helical" evidence="7">
    <location>
        <begin position="12"/>
        <end position="37"/>
    </location>
</feature>
<dbReference type="PANTHER" id="PTHR43731:SF14">
    <property type="entry name" value="PRESENILIN-ASSOCIATED RHOMBOID-LIKE PROTEIN, MITOCHONDRIAL"/>
    <property type="match status" value="1"/>
</dbReference>
<organism evidence="9 10">
    <name type="scientific">Candidatus Campylobacter infans</name>
    <dbReference type="NCBI Taxonomy" id="2561898"/>
    <lineage>
        <taxon>Bacteria</taxon>
        <taxon>Pseudomonadati</taxon>
        <taxon>Campylobacterota</taxon>
        <taxon>Epsilonproteobacteria</taxon>
        <taxon>Campylobacterales</taxon>
        <taxon>Campylobacteraceae</taxon>
        <taxon>Campylobacter</taxon>
    </lineage>
</organism>
<evidence type="ECO:0000256" key="1">
    <source>
        <dbReference type="ARBA" id="ARBA00004141"/>
    </source>
</evidence>
<evidence type="ECO:0000259" key="8">
    <source>
        <dbReference type="Pfam" id="PF01694"/>
    </source>
</evidence>
<evidence type="ECO:0000256" key="2">
    <source>
        <dbReference type="ARBA" id="ARBA00009045"/>
    </source>
</evidence>
<evidence type="ECO:0000256" key="5">
    <source>
        <dbReference type="ARBA" id="ARBA00022989"/>
    </source>
</evidence>
<dbReference type="GO" id="GO:0016020">
    <property type="term" value="C:membrane"/>
    <property type="evidence" value="ECO:0007669"/>
    <property type="project" value="UniProtKB-SubCell"/>
</dbReference>
<feature type="transmembrane region" description="Helical" evidence="7">
    <location>
        <begin position="131"/>
        <end position="146"/>
    </location>
</feature>
<comment type="similarity">
    <text evidence="2">Belongs to the peptidase S54 family.</text>
</comment>
<protein>
    <submittedName>
        <fullName evidence="9">Rhomboid family membrane protein</fullName>
    </submittedName>
</protein>
<dbReference type="KEGG" id="cinf:CINF_0333"/>
<dbReference type="SUPFAM" id="SSF144091">
    <property type="entry name" value="Rhomboid-like"/>
    <property type="match status" value="1"/>
</dbReference>
<keyword evidence="5 7" id="KW-1133">Transmembrane helix</keyword>
<gene>
    <name evidence="9" type="ORF">CINF_0333</name>
</gene>
<dbReference type="PANTHER" id="PTHR43731">
    <property type="entry name" value="RHOMBOID PROTEASE"/>
    <property type="match status" value="1"/>
</dbReference>
<sequence>MPATYTLIGINFIIYFLHYYVFYAPEFSLIFGLNALFFNGAWWQVLSTMFLHGSLVHLLMNMAVLFQFGALIERGIGALRFCLLYIFGGVFTSLLSLSYLFFNDVNMVGASGAISVLLGFLAFYDRASAKGLFIALMLMSFAPLLLGANVAWYAHLFGFGVGFGAGFLRKRYGVF</sequence>
<dbReference type="InterPro" id="IPR050925">
    <property type="entry name" value="Rhomboid_protease_S54"/>
</dbReference>
<proteinExistence type="inferred from homology"/>
<feature type="transmembrane region" description="Helical" evidence="7">
    <location>
        <begin position="107"/>
        <end position="124"/>
    </location>
</feature>
<keyword evidence="10" id="KW-1185">Reference proteome</keyword>
<dbReference type="EMBL" id="CP049075">
    <property type="protein sequence ID" value="QLI04877.1"/>
    <property type="molecule type" value="Genomic_DNA"/>
</dbReference>
<name>A0A7H9CFC6_9BACT</name>